<evidence type="ECO:0000259" key="1">
    <source>
        <dbReference type="Pfam" id="PF07992"/>
    </source>
</evidence>
<protein>
    <recommendedName>
        <fullName evidence="1">FAD/NAD(P)-binding domain-containing protein</fullName>
    </recommendedName>
</protein>
<name>A0ABP8AVF3_9MICO</name>
<dbReference type="InterPro" id="IPR036188">
    <property type="entry name" value="FAD/NAD-bd_sf"/>
</dbReference>
<evidence type="ECO:0000313" key="3">
    <source>
        <dbReference type="Proteomes" id="UP001500213"/>
    </source>
</evidence>
<sequence>MHSDIAVIGAGPYGLSVAAQLAQRGADARTFGPPMATWRERMPADMLLKSDPFASSLTAGVPGWTLGEYSARVGAPYGDREPRVPLARFCDYGLAFRDELVPDLDERMVTLLTPTSDGYELVLEDGERQTARRVVVAVGITHFAHTPAVLAGLSDRVSHSGDHRTFDRFAGARVAVVGAGSSAVEVTAALVDAGAQSALLARRGSIPFWAAPDPDAQRPSWAERLRNPSTGLGPGWRNKLCEDAPDVFRALPPELRLRIVRNHLGPVSPWWLRETVMAGAEVRTGVTLHGARRGEASIALELSGPDGEHEWREFDHVICATGYQASLDRIPFLDQRLARGLARVGEMPELNRHFESSAPGLFFVGAAAAGSFGPLLRFVVGTEFAAPRVASGLARHASRRRELVAA</sequence>
<organism evidence="2 3">
    <name type="scientific">Gryllotalpicola kribbensis</name>
    <dbReference type="NCBI Taxonomy" id="993084"/>
    <lineage>
        <taxon>Bacteria</taxon>
        <taxon>Bacillati</taxon>
        <taxon>Actinomycetota</taxon>
        <taxon>Actinomycetes</taxon>
        <taxon>Micrococcales</taxon>
        <taxon>Microbacteriaceae</taxon>
        <taxon>Gryllotalpicola</taxon>
    </lineage>
</organism>
<comment type="caution">
    <text evidence="2">The sequence shown here is derived from an EMBL/GenBank/DDBJ whole genome shotgun (WGS) entry which is preliminary data.</text>
</comment>
<dbReference type="PANTHER" id="PTHR38663">
    <property type="match status" value="1"/>
</dbReference>
<dbReference type="Proteomes" id="UP001500213">
    <property type="component" value="Unassembled WGS sequence"/>
</dbReference>
<dbReference type="PANTHER" id="PTHR38663:SF1">
    <property type="entry name" value="L-ORNITHINE N(5)-MONOOXYGENASE"/>
    <property type="match status" value="1"/>
</dbReference>
<reference evidence="3" key="1">
    <citation type="journal article" date="2019" name="Int. J. Syst. Evol. Microbiol.">
        <title>The Global Catalogue of Microorganisms (GCM) 10K type strain sequencing project: providing services to taxonomists for standard genome sequencing and annotation.</title>
        <authorList>
            <consortium name="The Broad Institute Genomics Platform"/>
            <consortium name="The Broad Institute Genome Sequencing Center for Infectious Disease"/>
            <person name="Wu L."/>
            <person name="Ma J."/>
        </authorList>
    </citation>
    <scope>NUCLEOTIDE SEQUENCE [LARGE SCALE GENOMIC DNA]</scope>
    <source>
        <strain evidence="3">JCM 17593</strain>
    </source>
</reference>
<dbReference type="EMBL" id="BAABBX010000015">
    <property type="protein sequence ID" value="GAA4191516.1"/>
    <property type="molecule type" value="Genomic_DNA"/>
</dbReference>
<dbReference type="PRINTS" id="PR00411">
    <property type="entry name" value="PNDRDTASEI"/>
</dbReference>
<dbReference type="Pfam" id="PF07992">
    <property type="entry name" value="Pyr_redox_2"/>
    <property type="match status" value="1"/>
</dbReference>
<evidence type="ECO:0000313" key="2">
    <source>
        <dbReference type="EMBL" id="GAA4191516.1"/>
    </source>
</evidence>
<accession>A0ABP8AVF3</accession>
<proteinExistence type="predicted"/>
<feature type="domain" description="FAD/NAD(P)-binding" evidence="1">
    <location>
        <begin position="4"/>
        <end position="204"/>
    </location>
</feature>
<keyword evidence="3" id="KW-1185">Reference proteome</keyword>
<dbReference type="InterPro" id="IPR023753">
    <property type="entry name" value="FAD/NAD-binding_dom"/>
</dbReference>
<gene>
    <name evidence="2" type="ORF">GCM10022288_22470</name>
</gene>
<dbReference type="PRINTS" id="PR00368">
    <property type="entry name" value="FADPNR"/>
</dbReference>
<dbReference type="Gene3D" id="3.50.50.60">
    <property type="entry name" value="FAD/NAD(P)-binding domain"/>
    <property type="match status" value="1"/>
</dbReference>
<dbReference type="SUPFAM" id="SSF51905">
    <property type="entry name" value="FAD/NAD(P)-binding domain"/>
    <property type="match status" value="1"/>
</dbReference>
<dbReference type="RefSeq" id="WP_344776890.1">
    <property type="nucleotide sequence ID" value="NZ_BAABBX010000015.1"/>
</dbReference>